<proteinExistence type="predicted"/>
<evidence type="ECO:0000259" key="1">
    <source>
        <dbReference type="PROSITE" id="PS50851"/>
    </source>
</evidence>
<accession>A0A5J5GL55</accession>
<dbReference type="PANTHER" id="PTHR22617">
    <property type="entry name" value="CHEMOTAXIS SENSOR HISTIDINE KINASE-RELATED"/>
    <property type="match status" value="1"/>
</dbReference>
<gene>
    <name evidence="2" type="ORF">F3S47_10875</name>
</gene>
<dbReference type="PANTHER" id="PTHR22617:SF23">
    <property type="entry name" value="CHEMOTAXIS PROTEIN CHEW"/>
    <property type="match status" value="1"/>
</dbReference>
<dbReference type="GO" id="GO:0007165">
    <property type="term" value="P:signal transduction"/>
    <property type="evidence" value="ECO:0007669"/>
    <property type="project" value="InterPro"/>
</dbReference>
<dbReference type="Pfam" id="PF01584">
    <property type="entry name" value="CheW"/>
    <property type="match status" value="1"/>
</dbReference>
<keyword evidence="3" id="KW-1185">Reference proteome</keyword>
<dbReference type="GO" id="GO:0005829">
    <property type="term" value="C:cytosol"/>
    <property type="evidence" value="ECO:0007669"/>
    <property type="project" value="TreeGrafter"/>
</dbReference>
<dbReference type="SMART" id="SM00260">
    <property type="entry name" value="CheW"/>
    <property type="match status" value="1"/>
</dbReference>
<comment type="caution">
    <text evidence="2">The sequence shown here is derived from an EMBL/GenBank/DDBJ whole genome shotgun (WGS) entry which is preliminary data.</text>
</comment>
<dbReference type="InterPro" id="IPR036061">
    <property type="entry name" value="CheW-like_dom_sf"/>
</dbReference>
<evidence type="ECO:0000313" key="3">
    <source>
        <dbReference type="Proteomes" id="UP000326554"/>
    </source>
</evidence>
<dbReference type="GO" id="GO:0006935">
    <property type="term" value="P:chemotaxis"/>
    <property type="evidence" value="ECO:0007669"/>
    <property type="project" value="InterPro"/>
</dbReference>
<protein>
    <submittedName>
        <fullName evidence="2">Chemotaxis protein CheW</fullName>
    </submittedName>
</protein>
<dbReference type="PROSITE" id="PS50851">
    <property type="entry name" value="CHEW"/>
    <property type="match status" value="1"/>
</dbReference>
<dbReference type="AlphaFoldDB" id="A0A5J5GL55"/>
<dbReference type="InterPro" id="IPR002545">
    <property type="entry name" value="CheW-lke_dom"/>
</dbReference>
<dbReference type="Gene3D" id="2.40.50.180">
    <property type="entry name" value="CheA-289, Domain 4"/>
    <property type="match status" value="1"/>
</dbReference>
<name>A0A5J5GL55_9RHOB</name>
<dbReference type="InterPro" id="IPR039315">
    <property type="entry name" value="CheW"/>
</dbReference>
<dbReference type="SUPFAM" id="SSF50341">
    <property type="entry name" value="CheW-like"/>
    <property type="match status" value="1"/>
</dbReference>
<evidence type="ECO:0000313" key="2">
    <source>
        <dbReference type="EMBL" id="KAA9008358.1"/>
    </source>
</evidence>
<organism evidence="2 3">
    <name type="scientific">Histidinibacterium aquaticum</name>
    <dbReference type="NCBI Taxonomy" id="2613962"/>
    <lineage>
        <taxon>Bacteria</taxon>
        <taxon>Pseudomonadati</taxon>
        <taxon>Pseudomonadota</taxon>
        <taxon>Alphaproteobacteria</taxon>
        <taxon>Rhodobacterales</taxon>
        <taxon>Paracoccaceae</taxon>
        <taxon>Histidinibacterium</taxon>
    </lineage>
</organism>
<sequence>MLDGTVITFSLGEALFALPVAPVLEILDAKPVAPVPRAPQHLLGLIDRRGASVPVVDLRRMLGQPAREDTFETRIVVLRVGGQGATARRVGLRVDRVIEVTELDEAGAAPLAEAELLHWNERMVAGVGRRGGRFVTLLEVSALFEGRLAPTEEEPQS</sequence>
<feature type="domain" description="CheW-like" evidence="1">
    <location>
        <begin position="3"/>
        <end position="149"/>
    </location>
</feature>
<dbReference type="Gene3D" id="2.30.30.40">
    <property type="entry name" value="SH3 Domains"/>
    <property type="match status" value="1"/>
</dbReference>
<dbReference type="EMBL" id="VYQE01000003">
    <property type="protein sequence ID" value="KAA9008358.1"/>
    <property type="molecule type" value="Genomic_DNA"/>
</dbReference>
<reference evidence="2 3" key="1">
    <citation type="submission" date="2019-09" db="EMBL/GenBank/DDBJ databases">
        <authorList>
            <person name="Park J.-S."/>
            <person name="Choi H.-J."/>
        </authorList>
    </citation>
    <scope>NUCLEOTIDE SEQUENCE [LARGE SCALE GENOMIC DNA]</scope>
    <source>
        <strain evidence="2 3">176SS1-4</strain>
    </source>
</reference>
<dbReference type="Proteomes" id="UP000326554">
    <property type="component" value="Unassembled WGS sequence"/>
</dbReference>